<dbReference type="SUPFAM" id="SSF46785">
    <property type="entry name" value="Winged helix' DNA-binding domain"/>
    <property type="match status" value="1"/>
</dbReference>
<dbReference type="PANTHER" id="PTHR33221:SF15">
    <property type="entry name" value="HTH-TYPE TRANSCRIPTIONAL REGULATOR YWGB-RELATED"/>
    <property type="match status" value="1"/>
</dbReference>
<dbReference type="STRING" id="1437609.BCAL_2290"/>
<dbReference type="PROSITE" id="PS51197">
    <property type="entry name" value="HTH_RRF2_2"/>
    <property type="match status" value="1"/>
</dbReference>
<dbReference type="Proteomes" id="UP000029072">
    <property type="component" value="Unassembled WGS sequence"/>
</dbReference>
<gene>
    <name evidence="1" type="ORF">BCAL_2290</name>
</gene>
<dbReference type="InterPro" id="IPR000944">
    <property type="entry name" value="Tscrpt_reg_Rrf2"/>
</dbReference>
<proteinExistence type="predicted"/>
<dbReference type="InterPro" id="IPR036390">
    <property type="entry name" value="WH_DNA-bd_sf"/>
</dbReference>
<reference evidence="1 2" key="1">
    <citation type="submission" date="2014-03" db="EMBL/GenBank/DDBJ databases">
        <title>Genomics of Bifidobacteria.</title>
        <authorList>
            <person name="Ventura M."/>
            <person name="Milani C."/>
            <person name="Lugli G.A."/>
        </authorList>
    </citation>
    <scope>NUCLEOTIDE SEQUENCE [LARGE SCALE GENOMIC DNA]</scope>
    <source>
        <strain evidence="1 2">DSM 23973</strain>
    </source>
</reference>
<organism evidence="1 2">
    <name type="scientific">Bifidobacterium callitrichos DSM 23973</name>
    <dbReference type="NCBI Taxonomy" id="1437609"/>
    <lineage>
        <taxon>Bacteria</taxon>
        <taxon>Bacillati</taxon>
        <taxon>Actinomycetota</taxon>
        <taxon>Actinomycetes</taxon>
        <taxon>Bifidobacteriales</taxon>
        <taxon>Bifidobacteriaceae</taxon>
        <taxon>Bifidobacterium</taxon>
    </lineage>
</organism>
<name>A0A087A5M0_9BIFI</name>
<dbReference type="RefSeq" id="WP_043166005.1">
    <property type="nucleotide sequence ID" value="NZ_JDUV01000009.1"/>
</dbReference>
<dbReference type="AlphaFoldDB" id="A0A087A5M0"/>
<dbReference type="GO" id="GO:0003700">
    <property type="term" value="F:DNA-binding transcription factor activity"/>
    <property type="evidence" value="ECO:0007669"/>
    <property type="project" value="TreeGrafter"/>
</dbReference>
<comment type="caution">
    <text evidence="1">The sequence shown here is derived from an EMBL/GenBank/DDBJ whole genome shotgun (WGS) entry which is preliminary data.</text>
</comment>
<evidence type="ECO:0000313" key="1">
    <source>
        <dbReference type="EMBL" id="KFI54070.1"/>
    </source>
</evidence>
<dbReference type="eggNOG" id="COG1959">
    <property type="taxonomic scope" value="Bacteria"/>
</dbReference>
<protein>
    <submittedName>
        <fullName evidence="1">Rrf2 family protein</fullName>
    </submittedName>
</protein>
<dbReference type="Gene3D" id="1.10.10.10">
    <property type="entry name" value="Winged helix-like DNA-binding domain superfamily/Winged helix DNA-binding domain"/>
    <property type="match status" value="1"/>
</dbReference>
<dbReference type="OrthoDB" id="9808360at2"/>
<evidence type="ECO:0000313" key="2">
    <source>
        <dbReference type="Proteomes" id="UP000029072"/>
    </source>
</evidence>
<dbReference type="GO" id="GO:0005829">
    <property type="term" value="C:cytosol"/>
    <property type="evidence" value="ECO:0007669"/>
    <property type="project" value="TreeGrafter"/>
</dbReference>
<sequence length="150" mass="16250">MHISMKCSVAVHCLIFMNEAGSDDRVTSTLLAESTGCNPASIRALFAALKKAGIIDVQRGNVGAHLIQDPKDVTLLDIQNAVEPDGLATMIGVHQYKGQSCPVARNIHATLAPSYEKIEHATAEAMRSITLADIIDDYHTQLNDKPTQRQ</sequence>
<dbReference type="InterPro" id="IPR036388">
    <property type="entry name" value="WH-like_DNA-bd_sf"/>
</dbReference>
<accession>A0A087A5M0</accession>
<dbReference type="PANTHER" id="PTHR33221">
    <property type="entry name" value="WINGED HELIX-TURN-HELIX TRANSCRIPTIONAL REGULATOR, RRF2 FAMILY"/>
    <property type="match status" value="1"/>
</dbReference>
<dbReference type="EMBL" id="JGYS01000011">
    <property type="protein sequence ID" value="KFI54070.1"/>
    <property type="molecule type" value="Genomic_DNA"/>
</dbReference>
<dbReference type="Pfam" id="PF02082">
    <property type="entry name" value="Rrf2"/>
    <property type="match status" value="1"/>
</dbReference>